<dbReference type="Gene3D" id="2.70.70.10">
    <property type="entry name" value="Glucose Permease (Domain IIA)"/>
    <property type="match status" value="1"/>
</dbReference>
<sequence>MKKTFFTLIACASALCAAAQTPRVGIDTTVAPDNRLLFTADIDGCGTFTVRMTFDRLENVAATELEAGSTVTATTRGGVFYTLLPRDAARPAEATFTADWLQGTLDARPDADFVYRLPFAAGTTALATALTPAEAGLMRANVADFRMWQFTLAAGDDVYAMRRGQVIRIEGFGLTRTGGNTIVVEHADGTQASYTMLAEGSLQVACGDTVTPDTVLARAGQLPDGHYGVQVALYRYVTNCKPHLFPQMIATTAYLDPTFMLPIGKGTLRDGKRIKARVTRSLLQAEE</sequence>
<comment type="caution">
    <text evidence="3">The sequence shown here is derived from an EMBL/GenBank/DDBJ whole genome shotgun (WGS) entry which is preliminary data.</text>
</comment>
<dbReference type="InterPro" id="IPR016047">
    <property type="entry name" value="M23ase_b-sheet_dom"/>
</dbReference>
<accession>A0A9D2DC78</accession>
<dbReference type="Pfam" id="PF01551">
    <property type="entry name" value="Peptidase_M23"/>
    <property type="match status" value="1"/>
</dbReference>
<keyword evidence="1" id="KW-0732">Signal</keyword>
<evidence type="ECO:0000313" key="3">
    <source>
        <dbReference type="EMBL" id="HIZ14420.1"/>
    </source>
</evidence>
<reference evidence="3" key="2">
    <citation type="submission" date="2021-04" db="EMBL/GenBank/DDBJ databases">
        <authorList>
            <person name="Gilroy R."/>
        </authorList>
    </citation>
    <scope>NUCLEOTIDE SEQUENCE</scope>
    <source>
        <strain evidence="3">ChiHjej11B10-19426</strain>
    </source>
</reference>
<dbReference type="CDD" id="cd12797">
    <property type="entry name" value="M23_peptidase"/>
    <property type="match status" value="1"/>
</dbReference>
<name>A0A9D2DC78_9BACT</name>
<feature type="chain" id="PRO_5039388951" evidence="1">
    <location>
        <begin position="20"/>
        <end position="287"/>
    </location>
</feature>
<evidence type="ECO:0000313" key="4">
    <source>
        <dbReference type="Proteomes" id="UP000824014"/>
    </source>
</evidence>
<gene>
    <name evidence="3" type="ORF">H9816_00685</name>
</gene>
<dbReference type="Proteomes" id="UP000824014">
    <property type="component" value="Unassembled WGS sequence"/>
</dbReference>
<dbReference type="EMBL" id="DXCC01000003">
    <property type="protein sequence ID" value="HIZ14420.1"/>
    <property type="molecule type" value="Genomic_DNA"/>
</dbReference>
<protein>
    <submittedName>
        <fullName evidence="3">M23 family metallopeptidase</fullName>
    </submittedName>
</protein>
<feature type="domain" description="M23ase beta-sheet core" evidence="2">
    <location>
        <begin position="150"/>
        <end position="222"/>
    </location>
</feature>
<dbReference type="InterPro" id="IPR011055">
    <property type="entry name" value="Dup_hybrid_motif"/>
</dbReference>
<proteinExistence type="predicted"/>
<evidence type="ECO:0000256" key="1">
    <source>
        <dbReference type="SAM" id="SignalP"/>
    </source>
</evidence>
<feature type="signal peptide" evidence="1">
    <location>
        <begin position="1"/>
        <end position="19"/>
    </location>
</feature>
<evidence type="ECO:0000259" key="2">
    <source>
        <dbReference type="Pfam" id="PF01551"/>
    </source>
</evidence>
<dbReference type="AlphaFoldDB" id="A0A9D2DC78"/>
<organism evidence="3 4">
    <name type="scientific">Candidatus Tidjanibacter faecipullorum</name>
    <dbReference type="NCBI Taxonomy" id="2838766"/>
    <lineage>
        <taxon>Bacteria</taxon>
        <taxon>Pseudomonadati</taxon>
        <taxon>Bacteroidota</taxon>
        <taxon>Bacteroidia</taxon>
        <taxon>Bacteroidales</taxon>
        <taxon>Rikenellaceae</taxon>
        <taxon>Tidjanibacter</taxon>
    </lineage>
</organism>
<reference evidence="3" key="1">
    <citation type="journal article" date="2021" name="PeerJ">
        <title>Extensive microbial diversity within the chicken gut microbiome revealed by metagenomics and culture.</title>
        <authorList>
            <person name="Gilroy R."/>
            <person name="Ravi A."/>
            <person name="Getino M."/>
            <person name="Pursley I."/>
            <person name="Horton D.L."/>
            <person name="Alikhan N.F."/>
            <person name="Baker D."/>
            <person name="Gharbi K."/>
            <person name="Hall N."/>
            <person name="Watson M."/>
            <person name="Adriaenssens E.M."/>
            <person name="Foster-Nyarko E."/>
            <person name="Jarju S."/>
            <person name="Secka A."/>
            <person name="Antonio M."/>
            <person name="Oren A."/>
            <person name="Chaudhuri R.R."/>
            <person name="La Ragione R."/>
            <person name="Hildebrand F."/>
            <person name="Pallen M.J."/>
        </authorList>
    </citation>
    <scope>NUCLEOTIDE SEQUENCE</scope>
    <source>
        <strain evidence="3">ChiHjej11B10-19426</strain>
    </source>
</reference>
<dbReference type="SUPFAM" id="SSF51261">
    <property type="entry name" value="Duplicated hybrid motif"/>
    <property type="match status" value="1"/>
</dbReference>